<dbReference type="EMBL" id="FOTJ01000001">
    <property type="protein sequence ID" value="SFL14771.1"/>
    <property type="molecule type" value="Genomic_DNA"/>
</dbReference>
<dbReference type="RefSeq" id="WP_074750339.1">
    <property type="nucleotide sequence ID" value="NZ_FOTJ01000001.1"/>
</dbReference>
<organism evidence="1 2">
    <name type="scientific">Lactococcus garvieae</name>
    <dbReference type="NCBI Taxonomy" id="1363"/>
    <lineage>
        <taxon>Bacteria</taxon>
        <taxon>Bacillati</taxon>
        <taxon>Bacillota</taxon>
        <taxon>Bacilli</taxon>
        <taxon>Lactobacillales</taxon>
        <taxon>Streptococcaceae</taxon>
        <taxon>Lactococcus</taxon>
    </lineage>
</organism>
<gene>
    <name evidence="1" type="ORF">SAMN05216438_101528</name>
</gene>
<accession>A0A1I4FEC8</accession>
<evidence type="ECO:0000313" key="2">
    <source>
        <dbReference type="Proteomes" id="UP000181969"/>
    </source>
</evidence>
<reference evidence="1 2" key="1">
    <citation type="submission" date="2016-10" db="EMBL/GenBank/DDBJ databases">
        <authorList>
            <person name="de Groot N.N."/>
        </authorList>
    </citation>
    <scope>NUCLEOTIDE SEQUENCE [LARGE SCALE GENOMIC DNA]</scope>
    <source>
        <strain evidence="1 2">M79</strain>
    </source>
</reference>
<protein>
    <recommendedName>
        <fullName evidence="3">TetR/AcrR family transcriptional regulator</fullName>
    </recommendedName>
</protein>
<name>A0A1I4FEC8_9LACT</name>
<dbReference type="Proteomes" id="UP000181969">
    <property type="component" value="Unassembled WGS sequence"/>
</dbReference>
<dbReference type="OrthoDB" id="2243550at2"/>
<evidence type="ECO:0000313" key="1">
    <source>
        <dbReference type="EMBL" id="SFL14771.1"/>
    </source>
</evidence>
<proteinExistence type="predicted"/>
<evidence type="ECO:0008006" key="3">
    <source>
        <dbReference type="Google" id="ProtNLM"/>
    </source>
</evidence>
<dbReference type="AlphaFoldDB" id="A0A1I4FEC8"/>
<sequence>MAKDTKDIVIEALISLAAKQDMVTVEDISRYSGITRNTIQKNFNNQGINGIVDYINHKITTEINIELMRFDPDELPLEIFADITLTIMWKYRREAHVLYTSTLPFKPRINNIENSLSLPWVEKRYEALVKAHDLAPIFTASDLLYFWNSFLYSVFSLWLSSPIPVDPKEFKPKFIYLVKTSIFDLIYKDIGVH</sequence>